<evidence type="ECO:0000256" key="3">
    <source>
        <dbReference type="RuleBase" id="RU004508"/>
    </source>
</evidence>
<dbReference type="CDD" id="cd00616">
    <property type="entry name" value="AHBA_syn"/>
    <property type="match status" value="1"/>
</dbReference>
<sequence>MITPTVPFLSFQPQHGPIREEIMAAMGRVYDSYWYVLGEEVKKFEQAYCAFNQVTHTVGVANGLDALVLALRVLEIGPGDEVIVPSNTYIATWLAVTQVGATPVPVEPNIATSNLDPFRIAAALTPRTRAIMPVHLYGQACEMRPIMELADQHKLFVVEDNAQSQGATFDGQLTGSFGHVNGTSFYPGKNLGALGDAGAVTTNDATLDRKVRVLRNYGSQQKYYNEVVGYNSRLDELQAAVLEVKLRHLPEWTRQRQQVAAWYDLHLAGIADLRLPVVTTGATHVYHLYVVHTLKRNALQQYLAAQGISTMIHYPVPPHRQQAYSALLLPDGDFPIAEELAATCLSLPMYPGMTEAEVETVSFSIKDFLNTK</sequence>
<comment type="similarity">
    <text evidence="2 3">Belongs to the DegT/DnrJ/EryC1 family.</text>
</comment>
<dbReference type="InterPro" id="IPR000653">
    <property type="entry name" value="DegT/StrS_aminotransferase"/>
</dbReference>
<evidence type="ECO:0000256" key="1">
    <source>
        <dbReference type="ARBA" id="ARBA00022898"/>
    </source>
</evidence>
<dbReference type="RefSeq" id="WP_176901467.1">
    <property type="nucleotide sequence ID" value="NZ_JABKAV010000110.1"/>
</dbReference>
<reference evidence="4 5" key="1">
    <citation type="submission" date="2020-05" db="EMBL/GenBank/DDBJ databases">
        <title>Hymenobacter terrestris sp. nov. and Hymenobacter lapidiphilus sp. nov., isolated from regoliths in Antarctica.</title>
        <authorList>
            <person name="Sedlacek I."/>
            <person name="Pantucek R."/>
            <person name="Zeman M."/>
            <person name="Holochova P."/>
            <person name="Kralova S."/>
            <person name="Stankova E."/>
            <person name="Sedo O."/>
            <person name="Micenkova L."/>
            <person name="Svec P."/>
            <person name="Gupta V."/>
            <person name="Sood U."/>
            <person name="Korpole U.S."/>
            <person name="Lal R."/>
        </authorList>
    </citation>
    <scope>NUCLEOTIDE SEQUENCE [LARGE SCALE GENOMIC DNA]</scope>
    <source>
        <strain evidence="4 5">P5252</strain>
    </source>
</reference>
<evidence type="ECO:0000313" key="4">
    <source>
        <dbReference type="EMBL" id="NVO86738.1"/>
    </source>
</evidence>
<dbReference type="PANTHER" id="PTHR30244:SF36">
    <property type="entry name" value="3-OXO-GLUCOSE-6-PHOSPHATE:GLUTAMATE AMINOTRANSFERASE"/>
    <property type="match status" value="1"/>
</dbReference>
<dbReference type="EMBL" id="JABKAV010000110">
    <property type="protein sequence ID" value="NVO86738.1"/>
    <property type="molecule type" value="Genomic_DNA"/>
</dbReference>
<dbReference type="PIRSF" id="PIRSF000390">
    <property type="entry name" value="PLP_StrS"/>
    <property type="match status" value="1"/>
</dbReference>
<dbReference type="Pfam" id="PF01041">
    <property type="entry name" value="DegT_DnrJ_EryC1"/>
    <property type="match status" value="1"/>
</dbReference>
<dbReference type="GO" id="GO:0008483">
    <property type="term" value="F:transaminase activity"/>
    <property type="evidence" value="ECO:0007669"/>
    <property type="project" value="UniProtKB-KW"/>
</dbReference>
<keyword evidence="4" id="KW-0032">Aminotransferase</keyword>
<dbReference type="SUPFAM" id="SSF53383">
    <property type="entry name" value="PLP-dependent transferases"/>
    <property type="match status" value="1"/>
</dbReference>
<gene>
    <name evidence="4" type="ORF">HW556_17790</name>
</gene>
<dbReference type="Proteomes" id="UP000626554">
    <property type="component" value="Unassembled WGS sequence"/>
</dbReference>
<keyword evidence="1 3" id="KW-0663">Pyridoxal phosphate</keyword>
<keyword evidence="4" id="KW-0808">Transferase</keyword>
<evidence type="ECO:0000256" key="2">
    <source>
        <dbReference type="ARBA" id="ARBA00037999"/>
    </source>
</evidence>
<comment type="caution">
    <text evidence="4">The sequence shown here is derived from an EMBL/GenBank/DDBJ whole genome shotgun (WGS) entry which is preliminary data.</text>
</comment>
<name>A0ABX2Q6X5_9BACT</name>
<organism evidence="4 5">
    <name type="scientific">Hymenobacter terrestris</name>
    <dbReference type="NCBI Taxonomy" id="2748310"/>
    <lineage>
        <taxon>Bacteria</taxon>
        <taxon>Pseudomonadati</taxon>
        <taxon>Bacteroidota</taxon>
        <taxon>Cytophagia</taxon>
        <taxon>Cytophagales</taxon>
        <taxon>Hymenobacteraceae</taxon>
        <taxon>Hymenobacter</taxon>
    </lineage>
</organism>
<dbReference type="Gene3D" id="3.90.1150.10">
    <property type="entry name" value="Aspartate Aminotransferase, domain 1"/>
    <property type="match status" value="1"/>
</dbReference>
<keyword evidence="5" id="KW-1185">Reference proteome</keyword>
<dbReference type="InterPro" id="IPR015424">
    <property type="entry name" value="PyrdxlP-dep_Trfase"/>
</dbReference>
<protein>
    <submittedName>
        <fullName evidence="4">DegT/DnrJ/EryC1/StrS family aminotransferase</fullName>
    </submittedName>
</protein>
<proteinExistence type="inferred from homology"/>
<accession>A0ABX2Q6X5</accession>
<dbReference type="InterPro" id="IPR015422">
    <property type="entry name" value="PyrdxlP-dep_Trfase_small"/>
</dbReference>
<dbReference type="Gene3D" id="3.40.640.10">
    <property type="entry name" value="Type I PLP-dependent aspartate aminotransferase-like (Major domain)"/>
    <property type="match status" value="1"/>
</dbReference>
<dbReference type="InterPro" id="IPR015421">
    <property type="entry name" value="PyrdxlP-dep_Trfase_major"/>
</dbReference>
<dbReference type="PANTHER" id="PTHR30244">
    <property type="entry name" value="TRANSAMINASE"/>
    <property type="match status" value="1"/>
</dbReference>
<evidence type="ECO:0000313" key="5">
    <source>
        <dbReference type="Proteomes" id="UP000626554"/>
    </source>
</evidence>